<dbReference type="PROSITE" id="PS00107">
    <property type="entry name" value="PROTEIN_KINASE_ATP"/>
    <property type="match status" value="1"/>
</dbReference>
<dbReference type="PANTHER" id="PTHR43289:SF30">
    <property type="entry name" value="NON-SPECIFIC SERINE_THREONINE PROTEIN KINASE"/>
    <property type="match status" value="1"/>
</dbReference>
<dbReference type="SUPFAM" id="SSF56112">
    <property type="entry name" value="Protein kinase-like (PK-like)"/>
    <property type="match status" value="1"/>
</dbReference>
<comment type="caution">
    <text evidence="7">The sequence shown here is derived from an EMBL/GenBank/DDBJ whole genome shotgun (WGS) entry which is preliminary data.</text>
</comment>
<evidence type="ECO:0000313" key="8">
    <source>
        <dbReference type="Proteomes" id="UP000632063"/>
    </source>
</evidence>
<evidence type="ECO:0000313" key="7">
    <source>
        <dbReference type="EMBL" id="MBD8891301.1"/>
    </source>
</evidence>
<dbReference type="Pfam" id="PF26309">
    <property type="entry name" value="DUF8082"/>
    <property type="match status" value="2"/>
</dbReference>
<evidence type="ECO:0000256" key="3">
    <source>
        <dbReference type="ARBA" id="ARBA00022777"/>
    </source>
</evidence>
<keyword evidence="1" id="KW-0808">Transferase</keyword>
<dbReference type="PROSITE" id="PS00108">
    <property type="entry name" value="PROTEIN_KINASE_ST"/>
    <property type="match status" value="1"/>
</dbReference>
<dbReference type="SMART" id="SM00220">
    <property type="entry name" value="S_TKc"/>
    <property type="match status" value="1"/>
</dbReference>
<dbReference type="InterPro" id="IPR000719">
    <property type="entry name" value="Prot_kinase_dom"/>
</dbReference>
<organism evidence="7 8">
    <name type="scientific">Roseibium litorale</name>
    <dbReference type="NCBI Taxonomy" id="2803841"/>
    <lineage>
        <taxon>Bacteria</taxon>
        <taxon>Pseudomonadati</taxon>
        <taxon>Pseudomonadota</taxon>
        <taxon>Alphaproteobacteria</taxon>
        <taxon>Hyphomicrobiales</taxon>
        <taxon>Stappiaceae</taxon>
        <taxon>Roseibium</taxon>
    </lineage>
</organism>
<dbReference type="CDD" id="cd14014">
    <property type="entry name" value="STKc_PknB_like"/>
    <property type="match status" value="1"/>
</dbReference>
<evidence type="ECO:0000256" key="1">
    <source>
        <dbReference type="ARBA" id="ARBA00022679"/>
    </source>
</evidence>
<dbReference type="EMBL" id="JACYXI010000003">
    <property type="protein sequence ID" value="MBD8891301.1"/>
    <property type="molecule type" value="Genomic_DNA"/>
</dbReference>
<dbReference type="InterPro" id="IPR008271">
    <property type="entry name" value="Ser/Thr_kinase_AS"/>
</dbReference>
<feature type="binding site" evidence="5">
    <location>
        <position position="48"/>
    </location>
    <ligand>
        <name>ATP</name>
        <dbReference type="ChEBI" id="CHEBI:30616"/>
    </ligand>
</feature>
<keyword evidence="2 5" id="KW-0547">Nucleotide-binding</keyword>
<dbReference type="Proteomes" id="UP000632063">
    <property type="component" value="Unassembled WGS sequence"/>
</dbReference>
<evidence type="ECO:0000256" key="4">
    <source>
        <dbReference type="ARBA" id="ARBA00022840"/>
    </source>
</evidence>
<dbReference type="Gene3D" id="3.30.200.20">
    <property type="entry name" value="Phosphorylase Kinase, domain 1"/>
    <property type="match status" value="1"/>
</dbReference>
<dbReference type="Gene3D" id="1.10.510.10">
    <property type="entry name" value="Transferase(Phosphotransferase) domain 1"/>
    <property type="match status" value="1"/>
</dbReference>
<reference evidence="7 8" key="2">
    <citation type="journal article" date="2021" name="Int. J. Syst. Evol. Microbiol.">
        <title>Roseibium litorale sp. nov., isolated from a tidal flat sediment and proposal for the reclassification of Labrenzia polysiphoniae as Roseibium polysiphoniae comb. nov.</title>
        <authorList>
            <person name="Liu Y."/>
            <person name="Pei T."/>
            <person name="Du J."/>
            <person name="Chao M."/>
            <person name="Deng M.R."/>
            <person name="Zhu H."/>
        </authorList>
    </citation>
    <scope>NUCLEOTIDE SEQUENCE [LARGE SCALE GENOMIC DNA]</scope>
    <source>
        <strain evidence="7 8">4C16A</strain>
    </source>
</reference>
<evidence type="ECO:0000256" key="5">
    <source>
        <dbReference type="PROSITE-ProRule" id="PRU10141"/>
    </source>
</evidence>
<keyword evidence="4 5" id="KW-0067">ATP-binding</keyword>
<sequence length="455" mass="48507">MSDPTVIGPSGIRRSIGKYRIEGILGEGAMGMVYAGLDPDIERPVAIKTIHQHLINAAGSQDWLDRFAREARAAGRVLHPNLVTIFDFLQEDGVPFIVMERVRSITLEDRKLGPGGMALEEIHAIMSQILAGLACIHGVGIVHRDMKPANVMLAEDGTVKLTDFGIARLTSMEATGAGMIGTPAYMAPEQLMGGDVDARADIYACGVLLYELLTGRKPYKGGGIEALFEALRQGQITPPSELVAAIAPAMDQIVLKAMSVEPAGRFESAAEMRAALAEVLPDADRTGIINMAPPPRPVQRVEQVSSSMLQRMSSQTLLEVERQLTSSLGPMGRIIVRRAAERASSPEEMIETVLGEFSDAREREELRTVMGKVLAGTTMVGTSSSTGAIAEETVQQIAGLLKPHLGPIAQVLTAKAARQAASAELLAEAVATHIQDKNEQAQFLSAVRHALGGAG</sequence>
<proteinExistence type="predicted"/>
<dbReference type="Pfam" id="PF00069">
    <property type="entry name" value="Pkinase"/>
    <property type="match status" value="1"/>
</dbReference>
<dbReference type="InterPro" id="IPR017441">
    <property type="entry name" value="Protein_kinase_ATP_BS"/>
</dbReference>
<evidence type="ECO:0000256" key="2">
    <source>
        <dbReference type="ARBA" id="ARBA00022741"/>
    </source>
</evidence>
<dbReference type="InterPro" id="IPR058395">
    <property type="entry name" value="DUF8082"/>
</dbReference>
<protein>
    <submittedName>
        <fullName evidence="7">Serine/threonine protein kinase</fullName>
    </submittedName>
</protein>
<evidence type="ECO:0000259" key="6">
    <source>
        <dbReference type="PROSITE" id="PS50011"/>
    </source>
</evidence>
<dbReference type="PROSITE" id="PS50011">
    <property type="entry name" value="PROTEIN_KINASE_DOM"/>
    <property type="match status" value="1"/>
</dbReference>
<keyword evidence="8" id="KW-1185">Reference proteome</keyword>
<reference evidence="8" key="1">
    <citation type="submission" date="2020-09" db="EMBL/GenBank/DDBJ databases">
        <title>The genome sequence of strain Labrenzia suaedae 4C16A.</title>
        <authorList>
            <person name="Liu Y."/>
        </authorList>
    </citation>
    <scope>NUCLEOTIDE SEQUENCE [LARGE SCALE GENOMIC DNA]</scope>
    <source>
        <strain evidence="8">4C16A</strain>
    </source>
</reference>
<name>A0ABR9CKE1_9HYPH</name>
<dbReference type="RefSeq" id="WP_192147436.1">
    <property type="nucleotide sequence ID" value="NZ_JACYXI010000003.1"/>
</dbReference>
<gene>
    <name evidence="7" type="ORF">IG616_07070</name>
</gene>
<feature type="domain" description="Protein kinase" evidence="6">
    <location>
        <begin position="19"/>
        <end position="280"/>
    </location>
</feature>
<dbReference type="GO" id="GO:0004674">
    <property type="term" value="F:protein serine/threonine kinase activity"/>
    <property type="evidence" value="ECO:0007669"/>
    <property type="project" value="UniProtKB-KW"/>
</dbReference>
<accession>A0ABR9CKE1</accession>
<keyword evidence="7" id="KW-0723">Serine/threonine-protein kinase</keyword>
<dbReference type="PANTHER" id="PTHR43289">
    <property type="entry name" value="MITOGEN-ACTIVATED PROTEIN KINASE KINASE KINASE 20-RELATED"/>
    <property type="match status" value="1"/>
</dbReference>
<keyword evidence="3 7" id="KW-0418">Kinase</keyword>
<dbReference type="InterPro" id="IPR011009">
    <property type="entry name" value="Kinase-like_dom_sf"/>
</dbReference>